<reference evidence="1 2" key="1">
    <citation type="submission" date="2023-11" db="EMBL/GenBank/DDBJ databases">
        <title>Draft genome sequence of a psychrophilic Clostridium strain from permafrost water brine.</title>
        <authorList>
            <person name="Shcherbakova V.A."/>
            <person name="Trubitsyn V.E."/>
            <person name="Zakharyuk A.G."/>
        </authorList>
    </citation>
    <scope>NUCLEOTIDE SEQUENCE [LARGE SCALE GENOMIC DNA]</scope>
    <source>
        <strain evidence="1 2">14F</strain>
    </source>
</reference>
<dbReference type="RefSeq" id="WP_216246291.1">
    <property type="nucleotide sequence ID" value="NZ_JAZHFS010000005.1"/>
</dbReference>
<organism evidence="1 2">
    <name type="scientific">Clostridium frigoriphilum</name>
    <dbReference type="NCBI Taxonomy" id="443253"/>
    <lineage>
        <taxon>Bacteria</taxon>
        <taxon>Bacillati</taxon>
        <taxon>Bacillota</taxon>
        <taxon>Clostridia</taxon>
        <taxon>Eubacteriales</taxon>
        <taxon>Clostridiaceae</taxon>
        <taxon>Clostridium</taxon>
    </lineage>
</organism>
<keyword evidence="2" id="KW-1185">Reference proteome</keyword>
<name>A0ABU7UKP6_9CLOT</name>
<proteinExistence type="predicted"/>
<gene>
    <name evidence="1" type="ORF">SJI18_06640</name>
</gene>
<evidence type="ECO:0000313" key="1">
    <source>
        <dbReference type="EMBL" id="MEF2111986.1"/>
    </source>
</evidence>
<dbReference type="EMBL" id="JAZHFS010000005">
    <property type="protein sequence ID" value="MEF2111986.1"/>
    <property type="molecule type" value="Genomic_DNA"/>
</dbReference>
<sequence length="125" mass="14511">MKTMIKSLLSSMDFEYLEVRTKKAIEEFGIENLMEYTVDSVVGCDIGDFYKTIVEGVIIEDTYVAVSEISDGKYEVTIEFEGKDRWYISSYAWDSVEIVIENLINNVMIPHIKRGRISWENQYIA</sequence>
<accession>A0ABU7UKP6</accession>
<comment type="caution">
    <text evidence="1">The sequence shown here is derived from an EMBL/GenBank/DDBJ whole genome shotgun (WGS) entry which is preliminary data.</text>
</comment>
<dbReference type="Proteomes" id="UP001498469">
    <property type="component" value="Unassembled WGS sequence"/>
</dbReference>
<evidence type="ECO:0000313" key="2">
    <source>
        <dbReference type="Proteomes" id="UP001498469"/>
    </source>
</evidence>
<protein>
    <submittedName>
        <fullName evidence="1">Uncharacterized protein</fullName>
    </submittedName>
</protein>